<comment type="pathway">
    <text evidence="2">Organic acid metabolism; glycolate biosynthesis; glycolate from 2-phosphoglycolate: step 1/1.</text>
</comment>
<dbReference type="KEGG" id="rox:BV494_24720"/>
<protein>
    <recommendedName>
        <fullName evidence="4">phosphoglycolate phosphatase</fullName>
        <ecNumber evidence="4">3.1.3.18</ecNumber>
    </recommendedName>
</protein>
<comment type="similarity">
    <text evidence="3">Belongs to the HAD-like hydrolase superfamily. CbbY/CbbZ/Gph/YieH family.</text>
</comment>
<dbReference type="InterPro" id="IPR036412">
    <property type="entry name" value="HAD-like_sf"/>
</dbReference>
<evidence type="ECO:0000256" key="2">
    <source>
        <dbReference type="ARBA" id="ARBA00004818"/>
    </source>
</evidence>
<evidence type="ECO:0000313" key="7">
    <source>
        <dbReference type="Proteomes" id="UP000239197"/>
    </source>
</evidence>
<gene>
    <name evidence="6" type="ORF">BV494_24720</name>
</gene>
<geneLocation type="plasmid" evidence="6 7">
    <name>unnamed2</name>
</geneLocation>
<dbReference type="Gene3D" id="3.40.50.1000">
    <property type="entry name" value="HAD superfamily/HAD-like"/>
    <property type="match status" value="1"/>
</dbReference>
<dbReference type="InterPro" id="IPR050155">
    <property type="entry name" value="HAD-like_hydrolase_sf"/>
</dbReference>
<dbReference type="PANTHER" id="PTHR43434:SF1">
    <property type="entry name" value="PHOSPHOGLYCOLATE PHOSPHATASE"/>
    <property type="match status" value="1"/>
</dbReference>
<dbReference type="AlphaFoldDB" id="A0A2L1UYS8"/>
<dbReference type="OrthoDB" id="9807630at2"/>
<name>A0A2L1UYS8_9GAMM</name>
<evidence type="ECO:0000256" key="1">
    <source>
        <dbReference type="ARBA" id="ARBA00000830"/>
    </source>
</evidence>
<organism evidence="6 7">
    <name type="scientific">Rahnella sikkimica</name>
    <dbReference type="NCBI Taxonomy" id="1805933"/>
    <lineage>
        <taxon>Bacteria</taxon>
        <taxon>Pseudomonadati</taxon>
        <taxon>Pseudomonadota</taxon>
        <taxon>Gammaproteobacteria</taxon>
        <taxon>Enterobacterales</taxon>
        <taxon>Yersiniaceae</taxon>
        <taxon>Rahnella</taxon>
    </lineage>
</organism>
<dbReference type="Pfam" id="PF00702">
    <property type="entry name" value="Hydrolase"/>
    <property type="match status" value="1"/>
</dbReference>
<dbReference type="SFLD" id="SFLDG01129">
    <property type="entry name" value="C1.5:_HAD__Beta-PGM__Phosphata"/>
    <property type="match status" value="1"/>
</dbReference>
<dbReference type="PANTHER" id="PTHR43434">
    <property type="entry name" value="PHOSPHOGLYCOLATE PHOSPHATASE"/>
    <property type="match status" value="1"/>
</dbReference>
<comment type="catalytic activity">
    <reaction evidence="1">
        <text>2-phosphoglycolate + H2O = glycolate + phosphate</text>
        <dbReference type="Rhea" id="RHEA:14369"/>
        <dbReference type="ChEBI" id="CHEBI:15377"/>
        <dbReference type="ChEBI" id="CHEBI:29805"/>
        <dbReference type="ChEBI" id="CHEBI:43474"/>
        <dbReference type="ChEBI" id="CHEBI:58033"/>
        <dbReference type="EC" id="3.1.3.18"/>
    </reaction>
</comment>
<dbReference type="Gene3D" id="1.10.150.240">
    <property type="entry name" value="Putative phosphatase, domain 2"/>
    <property type="match status" value="1"/>
</dbReference>
<dbReference type="RefSeq" id="WP_104925430.1">
    <property type="nucleotide sequence ID" value="NZ_CP019064.1"/>
</dbReference>
<dbReference type="InterPro" id="IPR023198">
    <property type="entry name" value="PGP-like_dom2"/>
</dbReference>
<sequence length="231" mass="25513">MSSADSIIVLDIDGTLTDSVRPHQIAFEQSLRSFPFPALSTDWGQYQHHSDSGIFYEAWELAGFNGKPDLIQLEEQYRLAYDQVLAQHPVTPVAGASAFIASLSQTWGIVFATGSLRSGALHKLSVIGIDPDDFILITASEFHTREEIVQQAVQAGSLRYQIRQPQRVISIGDGIWDLKTARNLGYEFLGIGEGTKAEQLRTSGATVYADFNDLLADYRQIFSAQNSGETR</sequence>
<proteinExistence type="inferred from homology"/>
<dbReference type="GO" id="GO:0008967">
    <property type="term" value="F:phosphoglycolate phosphatase activity"/>
    <property type="evidence" value="ECO:0007669"/>
    <property type="project" value="UniProtKB-EC"/>
</dbReference>
<keyword evidence="7" id="KW-1185">Reference proteome</keyword>
<dbReference type="InterPro" id="IPR023214">
    <property type="entry name" value="HAD_sf"/>
</dbReference>
<evidence type="ECO:0000256" key="5">
    <source>
        <dbReference type="ARBA" id="ARBA00022723"/>
    </source>
</evidence>
<dbReference type="EC" id="3.1.3.18" evidence="4"/>
<dbReference type="GO" id="GO:0006281">
    <property type="term" value="P:DNA repair"/>
    <property type="evidence" value="ECO:0007669"/>
    <property type="project" value="TreeGrafter"/>
</dbReference>
<evidence type="ECO:0000313" key="6">
    <source>
        <dbReference type="EMBL" id="AVF38103.1"/>
    </source>
</evidence>
<dbReference type="SUPFAM" id="SSF56784">
    <property type="entry name" value="HAD-like"/>
    <property type="match status" value="1"/>
</dbReference>
<accession>A0A2L1UYS8</accession>
<keyword evidence="5" id="KW-0479">Metal-binding</keyword>
<dbReference type="EMBL" id="CP019064">
    <property type="protein sequence ID" value="AVF38103.1"/>
    <property type="molecule type" value="Genomic_DNA"/>
</dbReference>
<dbReference type="SFLD" id="SFLDS00003">
    <property type="entry name" value="Haloacid_Dehalogenase"/>
    <property type="match status" value="1"/>
</dbReference>
<reference evidence="7" key="1">
    <citation type="submission" date="2017-01" db="EMBL/GenBank/DDBJ databases">
        <title>Genome sequence of Rouxiella sp. ERMR1:05.</title>
        <authorList>
            <person name="Kumar R."/>
            <person name="Singh D."/>
            <person name="Kumar S."/>
        </authorList>
    </citation>
    <scope>NUCLEOTIDE SEQUENCE [LARGE SCALE GENOMIC DNA]</scope>
    <source>
        <strain evidence="7">ERMR1:05</strain>
        <plasmid evidence="7">unnamed2</plasmid>
    </source>
</reference>
<dbReference type="Proteomes" id="UP000239197">
    <property type="component" value="Plasmid unnamed2"/>
</dbReference>
<evidence type="ECO:0000256" key="3">
    <source>
        <dbReference type="ARBA" id="ARBA00006171"/>
    </source>
</evidence>
<evidence type="ECO:0000256" key="4">
    <source>
        <dbReference type="ARBA" id="ARBA00013078"/>
    </source>
</evidence>
<dbReference type="GO" id="GO:0046872">
    <property type="term" value="F:metal ion binding"/>
    <property type="evidence" value="ECO:0007669"/>
    <property type="project" value="UniProtKB-KW"/>
</dbReference>
<keyword evidence="6" id="KW-0614">Plasmid</keyword>